<proteinExistence type="predicted"/>
<protein>
    <submittedName>
        <fullName evidence="1">Uncharacterized protein</fullName>
    </submittedName>
</protein>
<comment type="caution">
    <text evidence="1">The sequence shown here is derived from an EMBL/GenBank/DDBJ whole genome shotgun (WGS) entry which is preliminary data.</text>
</comment>
<dbReference type="Proteomes" id="UP000236959">
    <property type="component" value="Unassembled WGS sequence"/>
</dbReference>
<evidence type="ECO:0000313" key="2">
    <source>
        <dbReference type="Proteomes" id="UP000236959"/>
    </source>
</evidence>
<keyword evidence="2" id="KW-1185">Reference proteome</keyword>
<dbReference type="AlphaFoldDB" id="A0A2S3V3K8"/>
<sequence length="58" mass="5975">MTFANLILVLIALGVASLFIMRAVIPPLGAFAMAAGFPVIPLLPPQPHKNPGPSVRAG</sequence>
<accession>A0A2S3V3K8</accession>
<dbReference type="EMBL" id="PPCN01000001">
    <property type="protein sequence ID" value="POF34572.1"/>
    <property type="molecule type" value="Genomic_DNA"/>
</dbReference>
<gene>
    <name evidence="1" type="ORF">CLV41_1011028</name>
</gene>
<reference evidence="1 2" key="1">
    <citation type="submission" date="2018-01" db="EMBL/GenBank/DDBJ databases">
        <title>Genomic Encyclopedia of Archaeal and Bacterial Type Strains, Phase II (KMG-II): from individual species to whole genera.</title>
        <authorList>
            <person name="Goeker M."/>
        </authorList>
    </citation>
    <scope>NUCLEOTIDE SEQUENCE [LARGE SCALE GENOMIC DNA]</scope>
    <source>
        <strain evidence="1 2">DSM 17023</strain>
    </source>
</reference>
<evidence type="ECO:0000313" key="1">
    <source>
        <dbReference type="EMBL" id="POF34572.1"/>
    </source>
</evidence>
<organism evidence="1 2">
    <name type="scientific">Roseibium marinum</name>
    <dbReference type="NCBI Taxonomy" id="281252"/>
    <lineage>
        <taxon>Bacteria</taxon>
        <taxon>Pseudomonadati</taxon>
        <taxon>Pseudomonadota</taxon>
        <taxon>Alphaproteobacteria</taxon>
        <taxon>Hyphomicrobiales</taxon>
        <taxon>Stappiaceae</taxon>
        <taxon>Roseibium</taxon>
    </lineage>
</organism>
<name>A0A2S3V3K8_9HYPH</name>